<sequence>MGGKGETMGGAAGRAVDPAHPRVRRATIRGGIWGAVVGVAVVPYGLLQIGADLLRFGGGPVFAGAGALVGGALFAWVGARWGRDVGLKDSTLEGAETLLAGYAVVPLEVDGRPGRRSDGERFELRSTTRRLQFWDGTACLWSHPWSAVTLATVKRELLVVRHGDEVIAELTPAHELPHGWDELMLGARRRGRTRTS</sequence>
<dbReference type="RefSeq" id="WP_319009952.1">
    <property type="nucleotide sequence ID" value="NZ_JAWJZF010000359.1"/>
</dbReference>
<evidence type="ECO:0008006" key="4">
    <source>
        <dbReference type="Google" id="ProtNLM"/>
    </source>
</evidence>
<evidence type="ECO:0000313" key="2">
    <source>
        <dbReference type="EMBL" id="MDX2293558.1"/>
    </source>
</evidence>
<evidence type="ECO:0000256" key="1">
    <source>
        <dbReference type="SAM" id="Phobius"/>
    </source>
</evidence>
<keyword evidence="3" id="KW-1185">Reference proteome</keyword>
<feature type="transmembrane region" description="Helical" evidence="1">
    <location>
        <begin position="61"/>
        <end position="79"/>
    </location>
</feature>
<proteinExistence type="predicted"/>
<keyword evidence="1" id="KW-0472">Membrane</keyword>
<dbReference type="Proteomes" id="UP001278571">
    <property type="component" value="Unassembled WGS sequence"/>
</dbReference>
<reference evidence="2 3" key="1">
    <citation type="submission" date="2023-10" db="EMBL/GenBank/DDBJ databases">
        <authorList>
            <person name="Wang X.X."/>
        </authorList>
    </citation>
    <scope>NUCLEOTIDE SEQUENCE [LARGE SCALE GENOMIC DNA]</scope>
    <source>
        <strain evidence="2 3">NBRC 12816</strain>
    </source>
</reference>
<organism evidence="2 3">
    <name type="scientific">Streptomyces roseolus</name>
    <dbReference type="NCBI Taxonomy" id="67358"/>
    <lineage>
        <taxon>Bacteria</taxon>
        <taxon>Bacillati</taxon>
        <taxon>Actinomycetota</taxon>
        <taxon>Actinomycetes</taxon>
        <taxon>Kitasatosporales</taxon>
        <taxon>Streptomycetaceae</taxon>
        <taxon>Streptomyces</taxon>
    </lineage>
</organism>
<comment type="caution">
    <text evidence="2">The sequence shown here is derived from an EMBL/GenBank/DDBJ whole genome shotgun (WGS) entry which is preliminary data.</text>
</comment>
<accession>A0ABU4K731</accession>
<gene>
    <name evidence="2" type="ORF">R2363_15425</name>
</gene>
<keyword evidence="1" id="KW-1133">Transmembrane helix</keyword>
<keyword evidence="1" id="KW-0812">Transmembrane</keyword>
<feature type="transmembrane region" description="Helical" evidence="1">
    <location>
        <begin position="30"/>
        <end position="49"/>
    </location>
</feature>
<evidence type="ECO:0000313" key="3">
    <source>
        <dbReference type="Proteomes" id="UP001278571"/>
    </source>
</evidence>
<protein>
    <recommendedName>
        <fullName evidence="4">YcxB-like protein domain-containing protein</fullName>
    </recommendedName>
</protein>
<dbReference type="EMBL" id="JAWJZF010000359">
    <property type="protein sequence ID" value="MDX2293558.1"/>
    <property type="molecule type" value="Genomic_DNA"/>
</dbReference>
<name>A0ABU4K731_9ACTN</name>